<protein>
    <submittedName>
        <fullName evidence="4">TetR family transcriptional regulator</fullName>
    </submittedName>
</protein>
<dbReference type="InterPro" id="IPR009057">
    <property type="entry name" value="Homeodomain-like_sf"/>
</dbReference>
<sequence length="186" mass="22163">MKKQDRRFKRTQKVIYNSFSNLLLEKDFTSITVNDISQQADINRSTFYLHFEDKYALFEAYLTSLLPIASEIHFTQTISQQELLCRGLGELYDYLETNDLFLKRLFNEENYPFTLKALRPALKNFFDNNQDVFSEKMAHSRAFTAHIRIANLVAMVEWYLAQNDYSRDRFIEETYELISKLDNFNT</sequence>
<dbReference type="InterPro" id="IPR001647">
    <property type="entry name" value="HTH_TetR"/>
</dbReference>
<evidence type="ECO:0000313" key="4">
    <source>
        <dbReference type="EMBL" id="SUN35317.1"/>
    </source>
</evidence>
<dbReference type="Proteomes" id="UP000254082">
    <property type="component" value="Unassembled WGS sequence"/>
</dbReference>
<name>A0A380JD43_STRDO</name>
<dbReference type="Gene3D" id="1.10.357.10">
    <property type="entry name" value="Tetracycline Repressor, domain 2"/>
    <property type="match status" value="1"/>
</dbReference>
<reference evidence="4 5" key="1">
    <citation type="submission" date="2018-06" db="EMBL/GenBank/DDBJ databases">
        <authorList>
            <consortium name="Pathogen Informatics"/>
            <person name="Doyle S."/>
        </authorList>
    </citation>
    <scope>NUCLEOTIDE SEQUENCE [LARGE SCALE GENOMIC DNA]</scope>
    <source>
        <strain evidence="5">NCTC 11391</strain>
    </source>
</reference>
<dbReference type="Pfam" id="PF00440">
    <property type="entry name" value="TetR_N"/>
    <property type="match status" value="1"/>
</dbReference>
<dbReference type="RefSeq" id="WP_002999518.1">
    <property type="nucleotide sequence ID" value="NZ_UHFA01000002.1"/>
</dbReference>
<dbReference type="InterPro" id="IPR050624">
    <property type="entry name" value="HTH-type_Tx_Regulator"/>
</dbReference>
<dbReference type="EMBL" id="UHFA01000002">
    <property type="protein sequence ID" value="SUN35317.1"/>
    <property type="molecule type" value="Genomic_DNA"/>
</dbReference>
<feature type="DNA-binding region" description="H-T-H motif" evidence="2">
    <location>
        <begin position="32"/>
        <end position="51"/>
    </location>
</feature>
<feature type="domain" description="HTH tetR-type" evidence="3">
    <location>
        <begin position="9"/>
        <end position="69"/>
    </location>
</feature>
<evidence type="ECO:0000256" key="1">
    <source>
        <dbReference type="ARBA" id="ARBA00023125"/>
    </source>
</evidence>
<dbReference type="PROSITE" id="PS50977">
    <property type="entry name" value="HTH_TETR_2"/>
    <property type="match status" value="1"/>
</dbReference>
<evidence type="ECO:0000313" key="5">
    <source>
        <dbReference type="Proteomes" id="UP000254082"/>
    </source>
</evidence>
<accession>A0A380JD43</accession>
<dbReference type="PANTHER" id="PTHR43479">
    <property type="entry name" value="ACREF/ENVCD OPERON REPRESSOR-RELATED"/>
    <property type="match status" value="1"/>
</dbReference>
<dbReference type="GO" id="GO:0003677">
    <property type="term" value="F:DNA binding"/>
    <property type="evidence" value="ECO:0007669"/>
    <property type="project" value="UniProtKB-UniRule"/>
</dbReference>
<dbReference type="OrthoDB" id="9810250at2"/>
<proteinExistence type="predicted"/>
<keyword evidence="1 2" id="KW-0238">DNA-binding</keyword>
<gene>
    <name evidence="4" type="ORF">NCTC11391_00297</name>
</gene>
<dbReference type="PANTHER" id="PTHR43479:SF7">
    <property type="entry name" value="TETR-FAMILY TRANSCRIPTIONAL REGULATOR"/>
    <property type="match status" value="1"/>
</dbReference>
<dbReference type="AlphaFoldDB" id="A0A380JD43"/>
<dbReference type="SUPFAM" id="SSF46689">
    <property type="entry name" value="Homeodomain-like"/>
    <property type="match status" value="1"/>
</dbReference>
<evidence type="ECO:0000256" key="2">
    <source>
        <dbReference type="PROSITE-ProRule" id="PRU00335"/>
    </source>
</evidence>
<organism evidence="4 5">
    <name type="scientific">Streptococcus downei MFe28</name>
    <dbReference type="NCBI Taxonomy" id="764290"/>
    <lineage>
        <taxon>Bacteria</taxon>
        <taxon>Bacillati</taxon>
        <taxon>Bacillota</taxon>
        <taxon>Bacilli</taxon>
        <taxon>Lactobacillales</taxon>
        <taxon>Streptococcaceae</taxon>
        <taxon>Streptococcus</taxon>
    </lineage>
</organism>
<evidence type="ECO:0000259" key="3">
    <source>
        <dbReference type="PROSITE" id="PS50977"/>
    </source>
</evidence>
<keyword evidence="5" id="KW-1185">Reference proteome</keyword>